<proteinExistence type="predicted"/>
<dbReference type="GeneID" id="25729352"/>
<sequence>MAQARQLQDACDAQTFAPLKPAKFESKVTGVEWVGADDQNVFVVTLQNRIWRSKDGGSSFVDITDRFNSSIKGEEPIAIVHVMAHKTNPGQTIFVGAGRYMWVSKDNGETLTAVKNSFSGAHATLRVNRLQPDWVLVHAKRPDCHSLDDYQIRCPSDLFVSKTAFVDLKLENLTAASGGKIAGFVDYDWGNEACGKIGGAAECIKLGISNDTVFATMYEKAGDWDSSWDPDVHFVRSDDYFRSIKSKVQCGNQFELMGSSIYLAVSNKCPVEPAS</sequence>
<dbReference type="OrthoDB" id="443634at2759"/>
<dbReference type="InterPro" id="IPR031778">
    <property type="entry name" value="Sortilin_N"/>
</dbReference>
<name>A0A0D2KJD9_9CHLO</name>
<dbReference type="PANTHER" id="PTHR12106">
    <property type="entry name" value="SORTILIN RELATED"/>
    <property type="match status" value="1"/>
</dbReference>
<organism evidence="3 4">
    <name type="scientific">Monoraphidium neglectum</name>
    <dbReference type="NCBI Taxonomy" id="145388"/>
    <lineage>
        <taxon>Eukaryota</taxon>
        <taxon>Viridiplantae</taxon>
        <taxon>Chlorophyta</taxon>
        <taxon>core chlorophytes</taxon>
        <taxon>Chlorophyceae</taxon>
        <taxon>CS clade</taxon>
        <taxon>Sphaeropleales</taxon>
        <taxon>Selenastraceae</taxon>
        <taxon>Monoraphidium</taxon>
    </lineage>
</organism>
<evidence type="ECO:0000256" key="1">
    <source>
        <dbReference type="ARBA" id="ARBA00022737"/>
    </source>
</evidence>
<dbReference type="PANTHER" id="PTHR12106:SF27">
    <property type="entry name" value="SORTILIN-RELATED RECEPTOR"/>
    <property type="match status" value="1"/>
</dbReference>
<dbReference type="SUPFAM" id="SSF110296">
    <property type="entry name" value="Oligoxyloglucan reducing end-specific cellobiohydrolase"/>
    <property type="match status" value="1"/>
</dbReference>
<feature type="domain" description="Sortilin N-terminal" evidence="2">
    <location>
        <begin position="48"/>
        <end position="266"/>
    </location>
</feature>
<dbReference type="Gene3D" id="2.130.10.10">
    <property type="entry name" value="YVTN repeat-like/Quinoprotein amine dehydrogenase"/>
    <property type="match status" value="1"/>
</dbReference>
<dbReference type="GO" id="GO:0006892">
    <property type="term" value="P:post-Golgi vesicle-mediated transport"/>
    <property type="evidence" value="ECO:0007669"/>
    <property type="project" value="TreeGrafter"/>
</dbReference>
<reference evidence="3 4" key="1">
    <citation type="journal article" date="2013" name="BMC Genomics">
        <title>Reconstruction of the lipid metabolism for the microalga Monoraphidium neglectum from its genome sequence reveals characteristics suitable for biofuel production.</title>
        <authorList>
            <person name="Bogen C."/>
            <person name="Al-Dilaimi A."/>
            <person name="Albersmeier A."/>
            <person name="Wichmann J."/>
            <person name="Grundmann M."/>
            <person name="Rupp O."/>
            <person name="Lauersen K.J."/>
            <person name="Blifernez-Klassen O."/>
            <person name="Kalinowski J."/>
            <person name="Goesmann A."/>
            <person name="Mussgnug J.H."/>
            <person name="Kruse O."/>
        </authorList>
    </citation>
    <scope>NUCLEOTIDE SEQUENCE [LARGE SCALE GENOMIC DNA]</scope>
    <source>
        <strain evidence="3 4">SAG 48.87</strain>
    </source>
</reference>
<dbReference type="Pfam" id="PF15902">
    <property type="entry name" value="Sortilin-Vps10"/>
    <property type="match status" value="1"/>
</dbReference>
<protein>
    <recommendedName>
        <fullName evidence="2">Sortilin N-terminal domain-containing protein</fullName>
    </recommendedName>
</protein>
<dbReference type="RefSeq" id="XP_013894953.1">
    <property type="nucleotide sequence ID" value="XM_014039499.1"/>
</dbReference>
<keyword evidence="4" id="KW-1185">Reference proteome</keyword>
<dbReference type="AlphaFoldDB" id="A0A0D2KJD9"/>
<gene>
    <name evidence="3" type="ORF">MNEG_12030</name>
</gene>
<evidence type="ECO:0000313" key="3">
    <source>
        <dbReference type="EMBL" id="KIY95933.1"/>
    </source>
</evidence>
<accession>A0A0D2KJD9</accession>
<evidence type="ECO:0000259" key="2">
    <source>
        <dbReference type="Pfam" id="PF15902"/>
    </source>
</evidence>
<dbReference type="GO" id="GO:0016020">
    <property type="term" value="C:membrane"/>
    <property type="evidence" value="ECO:0007669"/>
    <property type="project" value="TreeGrafter"/>
</dbReference>
<dbReference type="EMBL" id="KK103242">
    <property type="protein sequence ID" value="KIY95933.1"/>
    <property type="molecule type" value="Genomic_DNA"/>
</dbReference>
<dbReference type="InterPro" id="IPR015943">
    <property type="entry name" value="WD40/YVTN_repeat-like_dom_sf"/>
</dbReference>
<evidence type="ECO:0000313" key="4">
    <source>
        <dbReference type="Proteomes" id="UP000054498"/>
    </source>
</evidence>
<dbReference type="GO" id="GO:0005794">
    <property type="term" value="C:Golgi apparatus"/>
    <property type="evidence" value="ECO:0007669"/>
    <property type="project" value="TreeGrafter"/>
</dbReference>
<dbReference type="KEGG" id="mng:MNEG_12030"/>
<dbReference type="STRING" id="145388.A0A0D2KJD9"/>
<dbReference type="Proteomes" id="UP000054498">
    <property type="component" value="Unassembled WGS sequence"/>
</dbReference>
<dbReference type="InterPro" id="IPR050310">
    <property type="entry name" value="VPS10-sortilin"/>
</dbReference>
<keyword evidence="1" id="KW-0677">Repeat</keyword>